<proteinExistence type="inferred from homology"/>
<dbReference type="RefSeq" id="WP_425308714.1">
    <property type="nucleotide sequence ID" value="NZ_CP154795.1"/>
</dbReference>
<evidence type="ECO:0000256" key="4">
    <source>
        <dbReference type="SAM" id="MobiDB-lite"/>
    </source>
</evidence>
<dbReference type="SMART" id="SM00382">
    <property type="entry name" value="AAA"/>
    <property type="match status" value="1"/>
</dbReference>
<feature type="region of interest" description="Disordered" evidence="4">
    <location>
        <begin position="151"/>
        <end position="190"/>
    </location>
</feature>
<dbReference type="Pfam" id="PF00004">
    <property type="entry name" value="AAA"/>
    <property type="match status" value="1"/>
</dbReference>
<feature type="compositionally biased region" description="Acidic residues" evidence="4">
    <location>
        <begin position="303"/>
        <end position="315"/>
    </location>
</feature>
<evidence type="ECO:0000256" key="1">
    <source>
        <dbReference type="ARBA" id="ARBA00010378"/>
    </source>
</evidence>
<dbReference type="Proteomes" id="UP001442841">
    <property type="component" value="Chromosome"/>
</dbReference>
<dbReference type="PRINTS" id="PR00819">
    <property type="entry name" value="CBXCFQXSUPER"/>
</dbReference>
<dbReference type="EMBL" id="CP154795">
    <property type="protein sequence ID" value="XAN07263.1"/>
    <property type="molecule type" value="Genomic_DNA"/>
</dbReference>
<feature type="compositionally biased region" description="Low complexity" evidence="4">
    <location>
        <begin position="273"/>
        <end position="290"/>
    </location>
</feature>
<comment type="similarity">
    <text evidence="1">Belongs to the CbxX/CfxQ family.</text>
</comment>
<evidence type="ECO:0000313" key="6">
    <source>
        <dbReference type="EMBL" id="XAN07263.1"/>
    </source>
</evidence>
<feature type="domain" description="AAA+ ATPase" evidence="5">
    <location>
        <begin position="365"/>
        <end position="500"/>
    </location>
</feature>
<name>A0ABZ3FR57_9ACTN</name>
<feature type="compositionally biased region" description="Acidic residues" evidence="4">
    <location>
        <begin position="580"/>
        <end position="593"/>
    </location>
</feature>
<protein>
    <submittedName>
        <fullName evidence="6">AAA family ATPase</fullName>
    </submittedName>
</protein>
<dbReference type="InterPro" id="IPR003593">
    <property type="entry name" value="AAA+_ATPase"/>
</dbReference>
<dbReference type="Gene3D" id="3.40.50.300">
    <property type="entry name" value="P-loop containing nucleotide triphosphate hydrolases"/>
    <property type="match status" value="1"/>
</dbReference>
<accession>A0ABZ3FR57</accession>
<dbReference type="SUPFAM" id="SSF52540">
    <property type="entry name" value="P-loop containing nucleoside triphosphate hydrolases"/>
    <property type="match status" value="1"/>
</dbReference>
<reference evidence="6 7" key="1">
    <citation type="submission" date="2024-04" db="EMBL/GenBank/DDBJ databases">
        <title>Isolation of an actinomycete strain from pig manure.</title>
        <authorList>
            <person name="Gong T."/>
            <person name="Yu Z."/>
            <person name="An M."/>
            <person name="Wei C."/>
            <person name="Yang W."/>
            <person name="Liu L."/>
        </authorList>
    </citation>
    <scope>NUCLEOTIDE SEQUENCE [LARGE SCALE GENOMIC DNA]</scope>
    <source>
        <strain evidence="6 7">ZF39</strain>
    </source>
</reference>
<dbReference type="PANTHER" id="PTHR43392:SF2">
    <property type="entry name" value="AAA-TYPE ATPASE FAMILY PROTEIN _ ANKYRIN REPEAT FAMILY PROTEIN"/>
    <property type="match status" value="1"/>
</dbReference>
<keyword evidence="3" id="KW-0067">ATP-binding</keyword>
<feature type="compositionally biased region" description="Basic and acidic residues" evidence="4">
    <location>
        <begin position="632"/>
        <end position="650"/>
    </location>
</feature>
<evidence type="ECO:0000313" key="7">
    <source>
        <dbReference type="Proteomes" id="UP001442841"/>
    </source>
</evidence>
<keyword evidence="7" id="KW-1185">Reference proteome</keyword>
<dbReference type="Gene3D" id="1.10.8.60">
    <property type="match status" value="1"/>
</dbReference>
<evidence type="ECO:0000256" key="3">
    <source>
        <dbReference type="ARBA" id="ARBA00022840"/>
    </source>
</evidence>
<dbReference type="InterPro" id="IPR027417">
    <property type="entry name" value="P-loop_NTPase"/>
</dbReference>
<evidence type="ECO:0000259" key="5">
    <source>
        <dbReference type="SMART" id="SM00382"/>
    </source>
</evidence>
<dbReference type="InterPro" id="IPR050773">
    <property type="entry name" value="CbxX/CfxQ_RuBisCO_ESX"/>
</dbReference>
<dbReference type="Pfam" id="PF17866">
    <property type="entry name" value="AAA_lid_6"/>
    <property type="match status" value="1"/>
</dbReference>
<feature type="compositionally biased region" description="Low complexity" evidence="4">
    <location>
        <begin position="223"/>
        <end position="232"/>
    </location>
</feature>
<organism evidence="6 7">
    <name type="scientific">Ammonicoccus fulvus</name>
    <dbReference type="NCBI Taxonomy" id="3138240"/>
    <lineage>
        <taxon>Bacteria</taxon>
        <taxon>Bacillati</taxon>
        <taxon>Actinomycetota</taxon>
        <taxon>Actinomycetes</taxon>
        <taxon>Propionibacteriales</taxon>
        <taxon>Propionibacteriaceae</taxon>
        <taxon>Ammonicoccus</taxon>
    </lineage>
</organism>
<dbReference type="InterPro" id="IPR000641">
    <property type="entry name" value="CbxX/CfxQ"/>
</dbReference>
<evidence type="ECO:0000256" key="2">
    <source>
        <dbReference type="ARBA" id="ARBA00022741"/>
    </source>
</evidence>
<dbReference type="InterPro" id="IPR003959">
    <property type="entry name" value="ATPase_AAA_core"/>
</dbReference>
<dbReference type="PANTHER" id="PTHR43392">
    <property type="entry name" value="AAA-TYPE ATPASE FAMILY PROTEIN / ANKYRIN REPEAT FAMILY PROTEIN"/>
    <property type="match status" value="1"/>
</dbReference>
<feature type="region of interest" description="Disordered" evidence="4">
    <location>
        <begin position="580"/>
        <end position="650"/>
    </location>
</feature>
<feature type="compositionally biased region" description="Low complexity" evidence="4">
    <location>
        <begin position="245"/>
        <end position="265"/>
    </location>
</feature>
<sequence length="650" mass="68293">MTDIPPNDSGAEVPAGTSLREVLARLEVVADAAGLDRASARTEGMALAATVAESARQAFVDWAEEVGEAPSAERFMTMAQQGRRWRGAPTTLLQELVQTRPAQAPAYAKVLADVCAAACTLGQPNPRVAGNAQAAAAAQLSAAGPVGAVPPADASPSVTDPAAPGSPYAQAPLSGDVLAGTGPQPPSRLDEYAGRAQDFAKQAPEVLRNVLDSLNSSVRRQQAEMGKQQQQQWPGSSLDLDFDTPLGPGAFAGLPGGPPLTAGPTAPTPGDAPAPANANAAGSADPYAAGVPEQPAPIATADQPDESTAEADAAPEPEPKTLEELLAELDALTGLTRVKEEIHKQAAVLRVEGLRAKQGLASPTVTRHLVFVGNPGTGKTTVARLVAGIYRALGLLSKGQLVEVDRSELVAGYLGQTAIKTAEVVKSAVGGVLFIDEAYSLSGDQYGTEAINTLVKEMEDKRDDLVVIVAGYPVPMAVFVAENPGLSSRFRTTIGFEDYTDDELVAIFTGMVDKADYDASPETIERFKEILADQERDSTFGNGRFARNCMEAAIGAHAWRLRDIDEPTLEDLRTLAPEDLDSMDFSDDDDELPDLAALQPRSDEPLVAPEDYDDIDDAVTFGDEPSVWSELQKPEVAEDAPAGKEAEESR</sequence>
<gene>
    <name evidence="6" type="ORF">AADG42_08135</name>
</gene>
<feature type="region of interest" description="Disordered" evidence="4">
    <location>
        <begin position="219"/>
        <end position="317"/>
    </location>
</feature>
<dbReference type="CDD" id="cd00009">
    <property type="entry name" value="AAA"/>
    <property type="match status" value="1"/>
</dbReference>
<keyword evidence="2" id="KW-0547">Nucleotide-binding</keyword>
<dbReference type="InterPro" id="IPR041627">
    <property type="entry name" value="AAA_lid_6"/>
</dbReference>